<dbReference type="Pfam" id="PF03478">
    <property type="entry name" value="Beta-prop_KIB1-4"/>
    <property type="match status" value="1"/>
</dbReference>
<accession>A0A498IL56</accession>
<feature type="domain" description="KIB1-4 beta-propeller" evidence="7">
    <location>
        <begin position="184"/>
        <end position="326"/>
    </location>
</feature>
<evidence type="ECO:0000256" key="3">
    <source>
        <dbReference type="ARBA" id="ARBA00023027"/>
    </source>
</evidence>
<name>A0A498IL56_MALDO</name>
<evidence type="ECO:0000256" key="1">
    <source>
        <dbReference type="ARBA" id="ARBA00006484"/>
    </source>
</evidence>
<dbReference type="InterPro" id="IPR002347">
    <property type="entry name" value="SDR_fam"/>
</dbReference>
<dbReference type="GO" id="GO:0016491">
    <property type="term" value="F:oxidoreductase activity"/>
    <property type="evidence" value="ECO:0007669"/>
    <property type="project" value="UniProtKB-KW"/>
</dbReference>
<dbReference type="InterPro" id="IPR020904">
    <property type="entry name" value="Sc_DH/Rdtase_CS"/>
</dbReference>
<dbReference type="Gene3D" id="3.40.50.720">
    <property type="entry name" value="NAD(P)-binding Rossmann-like Domain"/>
    <property type="match status" value="1"/>
</dbReference>
<dbReference type="InterPro" id="IPR005174">
    <property type="entry name" value="KIB1-4_b-propeller"/>
</dbReference>
<dbReference type="PRINTS" id="PR00080">
    <property type="entry name" value="SDRFAMILY"/>
</dbReference>
<dbReference type="PANTHER" id="PTHR43180:SF28">
    <property type="entry name" value="NAD(P)-BINDING ROSSMANN-FOLD SUPERFAMILY PROTEIN"/>
    <property type="match status" value="1"/>
</dbReference>
<dbReference type="PROSITE" id="PS00061">
    <property type="entry name" value="ADH_SHORT"/>
    <property type="match status" value="1"/>
</dbReference>
<evidence type="ECO:0000256" key="2">
    <source>
        <dbReference type="ARBA" id="ARBA00023002"/>
    </source>
</evidence>
<evidence type="ECO:0000256" key="4">
    <source>
        <dbReference type="ARBA" id="ARBA00023098"/>
    </source>
</evidence>
<gene>
    <name evidence="8" type="ORF">DVH24_027187</name>
</gene>
<reference evidence="8 9" key="1">
    <citation type="submission" date="2018-10" db="EMBL/GenBank/DDBJ databases">
        <title>A high-quality apple genome assembly.</title>
        <authorList>
            <person name="Hu J."/>
        </authorList>
    </citation>
    <scope>NUCLEOTIDE SEQUENCE [LARGE SCALE GENOMIC DNA]</scope>
    <source>
        <strain evidence="9">cv. HFTH1</strain>
        <tissue evidence="8">Young leaf</tissue>
    </source>
</reference>
<evidence type="ECO:0000259" key="6">
    <source>
        <dbReference type="Pfam" id="PF00646"/>
    </source>
</evidence>
<dbReference type="GO" id="GO:0006629">
    <property type="term" value="P:lipid metabolic process"/>
    <property type="evidence" value="ECO:0007669"/>
    <property type="project" value="UniProtKB-KW"/>
</dbReference>
<keyword evidence="9" id="KW-1185">Reference proteome</keyword>
<protein>
    <submittedName>
        <fullName evidence="8">Uncharacterized protein</fullName>
    </submittedName>
</protein>
<comment type="similarity">
    <text evidence="1">Belongs to the short-chain dehydrogenases/reductases (SDR) family.</text>
</comment>
<dbReference type="Pfam" id="PF13561">
    <property type="entry name" value="adh_short_C2"/>
    <property type="match status" value="1"/>
</dbReference>
<dbReference type="Gene3D" id="1.20.1280.50">
    <property type="match status" value="1"/>
</dbReference>
<dbReference type="STRING" id="3750.A0A498IL56"/>
<comment type="caution">
    <text evidence="8">The sequence shown here is derived from an EMBL/GenBank/DDBJ whole genome shotgun (WGS) entry which is preliminary data.</text>
</comment>
<dbReference type="InterPro" id="IPR036291">
    <property type="entry name" value="NAD(P)-bd_dom_sf"/>
</dbReference>
<organism evidence="8 9">
    <name type="scientific">Malus domestica</name>
    <name type="common">Apple</name>
    <name type="synonym">Pyrus malus</name>
    <dbReference type="NCBI Taxonomy" id="3750"/>
    <lineage>
        <taxon>Eukaryota</taxon>
        <taxon>Viridiplantae</taxon>
        <taxon>Streptophyta</taxon>
        <taxon>Embryophyta</taxon>
        <taxon>Tracheophyta</taxon>
        <taxon>Spermatophyta</taxon>
        <taxon>Magnoliopsida</taxon>
        <taxon>eudicotyledons</taxon>
        <taxon>Gunneridae</taxon>
        <taxon>Pentapetalae</taxon>
        <taxon>rosids</taxon>
        <taxon>fabids</taxon>
        <taxon>Rosales</taxon>
        <taxon>Rosaceae</taxon>
        <taxon>Amygdaloideae</taxon>
        <taxon>Maleae</taxon>
        <taxon>Malus</taxon>
    </lineage>
</organism>
<evidence type="ECO:0000313" key="9">
    <source>
        <dbReference type="Proteomes" id="UP000290289"/>
    </source>
</evidence>
<keyword evidence="3" id="KW-0520">NAD</keyword>
<keyword evidence="2" id="KW-0560">Oxidoreductase</keyword>
<dbReference type="NCBIfam" id="NF005559">
    <property type="entry name" value="PRK07231.1"/>
    <property type="match status" value="1"/>
</dbReference>
<keyword evidence="5" id="KW-0472">Membrane</keyword>
<dbReference type="EMBL" id="RDQH01000337">
    <property type="protein sequence ID" value="RXH84288.1"/>
    <property type="molecule type" value="Genomic_DNA"/>
</dbReference>
<keyword evidence="5" id="KW-0812">Transmembrane</keyword>
<dbReference type="InterPro" id="IPR001810">
    <property type="entry name" value="F-box_dom"/>
</dbReference>
<dbReference type="AlphaFoldDB" id="A0A498IL56"/>
<dbReference type="InterPro" id="IPR036047">
    <property type="entry name" value="F-box-like_dom_sf"/>
</dbReference>
<dbReference type="SUPFAM" id="SSF81383">
    <property type="entry name" value="F-box domain"/>
    <property type="match status" value="1"/>
</dbReference>
<dbReference type="Proteomes" id="UP000290289">
    <property type="component" value="Chromosome 11"/>
</dbReference>
<keyword evidence="4" id="KW-0443">Lipid metabolism</keyword>
<dbReference type="SUPFAM" id="SSF51735">
    <property type="entry name" value="NAD(P)-binding Rossmann-fold domains"/>
    <property type="match status" value="1"/>
</dbReference>
<feature type="transmembrane region" description="Helical" evidence="5">
    <location>
        <begin position="62"/>
        <end position="85"/>
    </location>
</feature>
<feature type="domain" description="F-box" evidence="6">
    <location>
        <begin position="105"/>
        <end position="138"/>
    </location>
</feature>
<keyword evidence="5" id="KW-1133">Transmembrane helix</keyword>
<dbReference type="Pfam" id="PF00646">
    <property type="entry name" value="F-box"/>
    <property type="match status" value="1"/>
</dbReference>
<evidence type="ECO:0000313" key="8">
    <source>
        <dbReference type="EMBL" id="RXH84288.1"/>
    </source>
</evidence>
<dbReference type="FunFam" id="3.40.50.720:FF:000084">
    <property type="entry name" value="Short-chain dehydrogenase reductase"/>
    <property type="match status" value="1"/>
</dbReference>
<evidence type="ECO:0000256" key="5">
    <source>
        <dbReference type="SAM" id="Phobius"/>
    </source>
</evidence>
<evidence type="ECO:0000259" key="7">
    <source>
        <dbReference type="Pfam" id="PF03478"/>
    </source>
</evidence>
<sequence>MIESRRPVSSKGYGSTQSSTKPLQVIRLGICYESLIQKPINYEYLQIKNVPRFNLCNSFSHACSLLCLVCLLPCSLIVTYVVGALDSSSHIYAMSNCAKRYEGQWSDLPPELVSDIADRLGTDELQSFRTVCKAWNSASYTAVAKVEPAPDIKPWFLLYGITDNELNKDSDLQSQLLVKKSGEKYPICLPQLDGTTTCLASNQGWLLLFQPGGSMFFFRPFVPMKIDLPKFPASELSDHVAAFSSPPTSQDCMVCVMSRKSDGEFELNVLHRGANEWTQHKYDRPIDTIKCAAYRNGEFYFLDSKSGYITFAKDLSWNRDYLVEVSNEVTECRPSPDYFYTEDSYFQTKDMKKKLGLADDVSISTIMAFPIIVFKNPKAGNSKGYGSTRKCSIKPLSKMRHEFELACRKNVTISRARLASPSFNMRFSSHTGRLVGKVALITGAASGIGKATASKFISNGAKVVIADIQQDLGQLTAKELGPNATFIACDVTKESDISNAVDFTISEHSQLDIMYSNAGVPCYTPPSMVDLDLAAFDRVMSINVRGVVAGMKHASRVMIPRKTGSILCTASVTGLMGGLAQHTYSVSKSAVIGIVKSVASELCRHGIRVNSISPFAIPTPFVIEELTQIFPGVDRQRLMEITHSAGVLAGAKCEPNDVANAALYLASDEAKYVSGHNLVVDGGFTSFKNLEFPAPDQVH</sequence>
<dbReference type="PRINTS" id="PR00081">
    <property type="entry name" value="GDHRDH"/>
</dbReference>
<proteinExistence type="inferred from homology"/>
<dbReference type="PANTHER" id="PTHR43180">
    <property type="entry name" value="3-OXOACYL-(ACYL-CARRIER-PROTEIN) REDUCTASE (AFU_ORTHOLOGUE AFUA_6G11210)"/>
    <property type="match status" value="1"/>
</dbReference>